<dbReference type="Proteomes" id="UP000838100">
    <property type="component" value="Unassembled WGS sequence"/>
</dbReference>
<protein>
    <submittedName>
        <fullName evidence="3">Conserved virulence factor B</fullName>
    </submittedName>
</protein>
<dbReference type="InterPro" id="IPR014464">
    <property type="entry name" value="CvfB_fam"/>
</dbReference>
<proteinExistence type="inferred from homology"/>
<organism evidence="3 4">
    <name type="scientific">Sinobacterium norvegicum</name>
    <dbReference type="NCBI Taxonomy" id="1641715"/>
    <lineage>
        <taxon>Bacteria</taxon>
        <taxon>Pseudomonadati</taxon>
        <taxon>Pseudomonadota</taxon>
        <taxon>Gammaproteobacteria</taxon>
        <taxon>Cellvibrionales</taxon>
        <taxon>Spongiibacteraceae</taxon>
        <taxon>Sinobacterium</taxon>
    </lineage>
</organism>
<feature type="domain" description="S1 motif" evidence="2">
    <location>
        <begin position="145"/>
        <end position="207"/>
    </location>
</feature>
<dbReference type="InterPro" id="IPR039566">
    <property type="entry name" value="CvfB_S1_st"/>
</dbReference>
<accession>A0ABM9AHH3</accession>
<dbReference type="EMBL" id="CAKLPX010000003">
    <property type="protein sequence ID" value="CAH0992665.1"/>
    <property type="molecule type" value="Genomic_DNA"/>
</dbReference>
<dbReference type="SMART" id="SM00316">
    <property type="entry name" value="S1"/>
    <property type="match status" value="3"/>
</dbReference>
<comment type="similarity">
    <text evidence="1">Belongs to the CvfB family.</text>
</comment>
<dbReference type="PANTHER" id="PTHR37296:SF1">
    <property type="entry name" value="CONSERVED VIRULENCE FACTOR B"/>
    <property type="match status" value="1"/>
</dbReference>
<name>A0ABM9AHH3_9GAMM</name>
<dbReference type="PANTHER" id="PTHR37296">
    <property type="entry name" value="CONSERVED VIRULENCE FACTOR B"/>
    <property type="match status" value="1"/>
</dbReference>
<evidence type="ECO:0000259" key="2">
    <source>
        <dbReference type="SMART" id="SM00316"/>
    </source>
</evidence>
<dbReference type="RefSeq" id="WP_237445344.1">
    <property type="nucleotide sequence ID" value="NZ_CAKLPX010000003.1"/>
</dbReference>
<gene>
    <name evidence="3" type="primary">cvfB</name>
    <name evidence="3" type="ORF">SIN8267_02798</name>
</gene>
<reference evidence="3" key="1">
    <citation type="submission" date="2021-12" db="EMBL/GenBank/DDBJ databases">
        <authorList>
            <person name="Rodrigo-Torres L."/>
            <person name="Arahal R. D."/>
            <person name="Lucena T."/>
        </authorList>
    </citation>
    <scope>NUCLEOTIDE SEQUENCE</scope>
    <source>
        <strain evidence="3">CECT 8267</strain>
    </source>
</reference>
<dbReference type="PIRSF" id="PIRSF012524">
    <property type="entry name" value="YitL_S1"/>
    <property type="match status" value="1"/>
</dbReference>
<keyword evidence="4" id="KW-1185">Reference proteome</keyword>
<dbReference type="Pfam" id="PF13509">
    <property type="entry name" value="S1_2"/>
    <property type="match status" value="2"/>
</dbReference>
<dbReference type="Gene3D" id="2.40.50.140">
    <property type="entry name" value="Nucleic acid-binding proteins"/>
    <property type="match status" value="1"/>
</dbReference>
<comment type="caution">
    <text evidence="3">The sequence shown here is derived from an EMBL/GenBank/DDBJ whole genome shotgun (WGS) entry which is preliminary data.</text>
</comment>
<evidence type="ECO:0000313" key="3">
    <source>
        <dbReference type="EMBL" id="CAH0992665.1"/>
    </source>
</evidence>
<dbReference type="Pfam" id="PF17783">
    <property type="entry name" value="WHD_CvfB"/>
    <property type="match status" value="1"/>
</dbReference>
<dbReference type="InterPro" id="IPR040764">
    <property type="entry name" value="CvfB_WH"/>
</dbReference>
<feature type="domain" description="S1 motif" evidence="2">
    <location>
        <begin position="69"/>
        <end position="131"/>
    </location>
</feature>
<dbReference type="InterPro" id="IPR012340">
    <property type="entry name" value="NA-bd_OB-fold"/>
</dbReference>
<evidence type="ECO:0000256" key="1">
    <source>
        <dbReference type="PIRNR" id="PIRNR012524"/>
    </source>
</evidence>
<sequence length="278" mass="31579">MIRVGRSYTLDVVKVVEFGVYVDAKELGEVLVPNRYLREKTVAGDKLDVFIYLDSKDRYIATTQKPRAQLGEFAYLNVVDCNDVGAFLDWGLDKDVLVPFGEQHRPMEVGKSYLVYLYLDRIHGRITASSKIDKFILDDQKHRYKAKQKVNVIIANTTDLGYRAIINNHILGLFHNADVFERLSFGDKKVAFIKDVRPDGRINLTFAGGQETRDKYSRMILSALEKNSGHLSVHDKSSPDEIKKLFGMSKAAFKKAIGGLYKQRLISIDSDGIRLLEK</sequence>
<evidence type="ECO:0000313" key="4">
    <source>
        <dbReference type="Proteomes" id="UP000838100"/>
    </source>
</evidence>
<feature type="domain" description="S1 motif" evidence="2">
    <location>
        <begin position="3"/>
        <end position="65"/>
    </location>
</feature>
<dbReference type="InterPro" id="IPR003029">
    <property type="entry name" value="S1_domain"/>
</dbReference>
<dbReference type="Gene3D" id="1.10.10.10">
    <property type="entry name" value="Winged helix-like DNA-binding domain superfamily/Winged helix DNA-binding domain"/>
    <property type="match status" value="1"/>
</dbReference>
<dbReference type="InterPro" id="IPR036388">
    <property type="entry name" value="WH-like_DNA-bd_sf"/>
</dbReference>